<dbReference type="SUPFAM" id="SSF47413">
    <property type="entry name" value="lambda repressor-like DNA-binding domains"/>
    <property type="match status" value="1"/>
</dbReference>
<evidence type="ECO:0000256" key="3">
    <source>
        <dbReference type="ARBA" id="ARBA00023163"/>
    </source>
</evidence>
<keyword evidence="3" id="KW-0804">Transcription</keyword>
<dbReference type="PANTHER" id="PTHR30146:SF109">
    <property type="entry name" value="HTH-TYPE TRANSCRIPTIONAL REGULATOR GALS"/>
    <property type="match status" value="1"/>
</dbReference>
<dbReference type="PRINTS" id="PR00036">
    <property type="entry name" value="HTHLACI"/>
</dbReference>
<feature type="domain" description="HTH lacI-type" evidence="4">
    <location>
        <begin position="1"/>
        <end position="55"/>
    </location>
</feature>
<reference evidence="5" key="1">
    <citation type="journal article" date="2013" name="Environ. Microbiol.">
        <title>Microbiota from the distal guts of lean and obese adolescents exhibit partial functional redundancy besides clear differences in community structure.</title>
        <authorList>
            <person name="Ferrer M."/>
            <person name="Ruiz A."/>
            <person name="Lanza F."/>
            <person name="Haange S.B."/>
            <person name="Oberbach A."/>
            <person name="Till H."/>
            <person name="Bargiela R."/>
            <person name="Campoy C."/>
            <person name="Segura M.T."/>
            <person name="Richter M."/>
            <person name="von Bergen M."/>
            <person name="Seifert J."/>
            <person name="Suarez A."/>
        </authorList>
    </citation>
    <scope>NUCLEOTIDE SEQUENCE</scope>
</reference>
<organism evidence="5">
    <name type="scientific">human gut metagenome</name>
    <dbReference type="NCBI Taxonomy" id="408170"/>
    <lineage>
        <taxon>unclassified sequences</taxon>
        <taxon>metagenomes</taxon>
        <taxon>organismal metagenomes</taxon>
    </lineage>
</organism>
<dbReference type="EMBL" id="AJWZ01007842">
    <property type="protein sequence ID" value="EKC55789.1"/>
    <property type="molecule type" value="Genomic_DNA"/>
</dbReference>
<name>K1SK48_9ZZZZ</name>
<dbReference type="PANTHER" id="PTHR30146">
    <property type="entry name" value="LACI-RELATED TRANSCRIPTIONAL REPRESSOR"/>
    <property type="match status" value="1"/>
</dbReference>
<evidence type="ECO:0000313" key="5">
    <source>
        <dbReference type="EMBL" id="EKC55789.1"/>
    </source>
</evidence>
<dbReference type="Gene3D" id="1.10.260.40">
    <property type="entry name" value="lambda repressor-like DNA-binding domains"/>
    <property type="match status" value="1"/>
</dbReference>
<dbReference type="Gene3D" id="3.40.50.2300">
    <property type="match status" value="1"/>
</dbReference>
<proteinExistence type="predicted"/>
<keyword evidence="1" id="KW-0805">Transcription regulation</keyword>
<feature type="non-terminal residue" evidence="5">
    <location>
        <position position="126"/>
    </location>
</feature>
<accession>K1SK48</accession>
<comment type="caution">
    <text evidence="5">The sequence shown here is derived from an EMBL/GenBank/DDBJ whole genome shotgun (WGS) entry which is preliminary data.</text>
</comment>
<sequence length="126" mass="13633">MTIKDIAKLADVSVSTVSRVLNDRPDVSEDSRRRVRAVIEAHRYVPNNSARDLVKIRSDAVGLVVRGVQNPFYTDIIHAIEQKLDASGYTMVMRQIPSGDDEIQCGAVMEKESACAASSSSAGAAI</sequence>
<evidence type="ECO:0000256" key="1">
    <source>
        <dbReference type="ARBA" id="ARBA00023015"/>
    </source>
</evidence>
<dbReference type="InterPro" id="IPR010982">
    <property type="entry name" value="Lambda_DNA-bd_dom_sf"/>
</dbReference>
<dbReference type="InterPro" id="IPR000843">
    <property type="entry name" value="HTH_LacI"/>
</dbReference>
<dbReference type="PROSITE" id="PS00356">
    <property type="entry name" value="HTH_LACI_1"/>
    <property type="match status" value="1"/>
</dbReference>
<evidence type="ECO:0000256" key="2">
    <source>
        <dbReference type="ARBA" id="ARBA00023125"/>
    </source>
</evidence>
<gene>
    <name evidence="5" type="ORF">OBE_11391</name>
</gene>
<dbReference type="PROSITE" id="PS50932">
    <property type="entry name" value="HTH_LACI_2"/>
    <property type="match status" value="1"/>
</dbReference>
<dbReference type="InterPro" id="IPR028082">
    <property type="entry name" value="Peripla_BP_I"/>
</dbReference>
<dbReference type="GO" id="GO:0000976">
    <property type="term" value="F:transcription cis-regulatory region binding"/>
    <property type="evidence" value="ECO:0007669"/>
    <property type="project" value="TreeGrafter"/>
</dbReference>
<evidence type="ECO:0000259" key="4">
    <source>
        <dbReference type="PROSITE" id="PS50932"/>
    </source>
</evidence>
<dbReference type="GO" id="GO:0003700">
    <property type="term" value="F:DNA-binding transcription factor activity"/>
    <property type="evidence" value="ECO:0007669"/>
    <property type="project" value="TreeGrafter"/>
</dbReference>
<dbReference type="Pfam" id="PF00356">
    <property type="entry name" value="LacI"/>
    <property type="match status" value="1"/>
</dbReference>
<protein>
    <submittedName>
        <fullName evidence="5">Transcriptional regulator, LacI family</fullName>
    </submittedName>
</protein>
<dbReference type="AlphaFoldDB" id="K1SK48"/>
<dbReference type="CDD" id="cd01392">
    <property type="entry name" value="HTH_LacI"/>
    <property type="match status" value="1"/>
</dbReference>
<dbReference type="SMART" id="SM00354">
    <property type="entry name" value="HTH_LACI"/>
    <property type="match status" value="1"/>
</dbReference>
<keyword evidence="2" id="KW-0238">DNA-binding</keyword>
<dbReference type="SUPFAM" id="SSF53822">
    <property type="entry name" value="Periplasmic binding protein-like I"/>
    <property type="match status" value="1"/>
</dbReference>